<dbReference type="InterPro" id="IPR000667">
    <property type="entry name" value="Peptidase_S13"/>
</dbReference>
<dbReference type="SUPFAM" id="SSF110997">
    <property type="entry name" value="Sporulation related repeat"/>
    <property type="match status" value="1"/>
</dbReference>
<dbReference type="PANTHER" id="PTHR30023">
    <property type="entry name" value="D-ALANYL-D-ALANINE CARBOXYPEPTIDASE"/>
    <property type="match status" value="1"/>
</dbReference>
<protein>
    <submittedName>
        <fullName evidence="4">D-alanyl-D-alanine carboxypeptidase</fullName>
        <ecNumber evidence="4">3.4.16.4</ecNumber>
    </submittedName>
</protein>
<dbReference type="GO" id="GO:0009002">
    <property type="term" value="F:serine-type D-Ala-D-Ala carboxypeptidase activity"/>
    <property type="evidence" value="ECO:0007669"/>
    <property type="project" value="UniProtKB-EC"/>
</dbReference>
<feature type="domain" description="SPOR" evidence="3">
    <location>
        <begin position="490"/>
        <end position="557"/>
    </location>
</feature>
<dbReference type="NCBIfam" id="TIGR00666">
    <property type="entry name" value="PBP4"/>
    <property type="match status" value="1"/>
</dbReference>
<keyword evidence="4" id="KW-0121">Carboxypeptidase</keyword>
<sequence length="560" mass="62981">MRVVILFFVFSLWLFALPQAINEQIRQSGISKKDISIYIKEAGVGGKVVASLNANKTRTPASVIKVLTTYAAILKLGFNYRWQTKFYTTGKVKNGVLYGDLLIKGFGDPTLKAKDLDKIVSYIRAEGIGEIKGNIVIDRNYFKVGNRDSSGFDENPYSAYNAMPDAMMFNERVSTVCVVPQTQSVIKKDADQSYQVVNHLQYVNKSCRGRYAWPGVKIEKQTTMPMVILKGKISKHCGKRNICKVLTKPYKSFYYALKEKMKEAGIFVHGHMQLQQIPKNTTELFSCSSEKLEKIISQTAKKSNNLYARHLLLLLGAKTYGAPATLEKGRDAVLHILSSKGALGIGVLKLDNGSGLSRVAKLNAKLLVSVYDNAYDRYGKRWMNTLSIAGVDGTIKRRFRGTAVQNRAWMKTGTLRGVKNIAGYVKNITGKYYTVIILINSNKAKYHGAKLQNEIITWLVKGMPKVSAISQNKRISKKKIKHKAVKKISKKHYYVQVGSFKLKPSKKYLRKISRLGLAYKVKKTNIYKVLVGPYKKESTVRKVLPKVKQKLNKSAFISKQ</sequence>
<dbReference type="InterPro" id="IPR036680">
    <property type="entry name" value="SPOR-like_sf"/>
</dbReference>
<evidence type="ECO:0000313" key="4">
    <source>
        <dbReference type="EMBL" id="SFV65092.1"/>
    </source>
</evidence>
<comment type="similarity">
    <text evidence="1">Belongs to the peptidase S13 family.</text>
</comment>
<dbReference type="AlphaFoldDB" id="A0A1W1CHB2"/>
<evidence type="ECO:0000256" key="1">
    <source>
        <dbReference type="ARBA" id="ARBA00006096"/>
    </source>
</evidence>
<keyword evidence="2 4" id="KW-0378">Hydrolase</keyword>
<reference evidence="4" key="1">
    <citation type="submission" date="2016-10" db="EMBL/GenBank/DDBJ databases">
        <authorList>
            <person name="de Groot N.N."/>
        </authorList>
    </citation>
    <scope>NUCLEOTIDE SEQUENCE</scope>
</reference>
<dbReference type="Gene3D" id="3.30.70.1070">
    <property type="entry name" value="Sporulation related repeat"/>
    <property type="match status" value="1"/>
</dbReference>
<dbReference type="Gene3D" id="3.50.80.20">
    <property type="entry name" value="D-Ala-D-Ala carboxypeptidase C, peptidase S13"/>
    <property type="match status" value="1"/>
</dbReference>
<dbReference type="EMBL" id="FPHI01000026">
    <property type="protein sequence ID" value="SFV65092.1"/>
    <property type="molecule type" value="Genomic_DNA"/>
</dbReference>
<organism evidence="4">
    <name type="scientific">hydrothermal vent metagenome</name>
    <dbReference type="NCBI Taxonomy" id="652676"/>
    <lineage>
        <taxon>unclassified sequences</taxon>
        <taxon>metagenomes</taxon>
        <taxon>ecological metagenomes</taxon>
    </lineage>
</organism>
<gene>
    <name evidence="4" type="ORF">MNB_SV-3-77</name>
</gene>
<dbReference type="PANTHER" id="PTHR30023:SF0">
    <property type="entry name" value="PENICILLIN-SENSITIVE CARBOXYPEPTIDASE A"/>
    <property type="match status" value="1"/>
</dbReference>
<evidence type="ECO:0000259" key="3">
    <source>
        <dbReference type="Pfam" id="PF05036"/>
    </source>
</evidence>
<accession>A0A1W1CHB2</accession>
<dbReference type="PRINTS" id="PR00922">
    <property type="entry name" value="DADACBPTASE3"/>
</dbReference>
<name>A0A1W1CHB2_9ZZZZ</name>
<dbReference type="GO" id="GO:0006508">
    <property type="term" value="P:proteolysis"/>
    <property type="evidence" value="ECO:0007669"/>
    <property type="project" value="InterPro"/>
</dbReference>
<dbReference type="GO" id="GO:0042834">
    <property type="term" value="F:peptidoglycan binding"/>
    <property type="evidence" value="ECO:0007669"/>
    <property type="project" value="InterPro"/>
</dbReference>
<dbReference type="Pfam" id="PF05036">
    <property type="entry name" value="SPOR"/>
    <property type="match status" value="1"/>
</dbReference>
<dbReference type="SUPFAM" id="SSF56601">
    <property type="entry name" value="beta-lactamase/transpeptidase-like"/>
    <property type="match status" value="1"/>
</dbReference>
<dbReference type="InterPro" id="IPR007730">
    <property type="entry name" value="SPOR-like_dom"/>
</dbReference>
<dbReference type="Gene3D" id="3.40.710.10">
    <property type="entry name" value="DD-peptidase/beta-lactamase superfamily"/>
    <property type="match status" value="1"/>
</dbReference>
<evidence type="ECO:0000256" key="2">
    <source>
        <dbReference type="ARBA" id="ARBA00022801"/>
    </source>
</evidence>
<proteinExistence type="inferred from homology"/>
<dbReference type="InterPro" id="IPR012338">
    <property type="entry name" value="Beta-lactam/transpept-like"/>
</dbReference>
<dbReference type="GO" id="GO:0000270">
    <property type="term" value="P:peptidoglycan metabolic process"/>
    <property type="evidence" value="ECO:0007669"/>
    <property type="project" value="TreeGrafter"/>
</dbReference>
<dbReference type="Pfam" id="PF02113">
    <property type="entry name" value="Peptidase_S13"/>
    <property type="match status" value="1"/>
</dbReference>
<dbReference type="EC" id="3.4.16.4" evidence="4"/>
<keyword evidence="4" id="KW-0645">Protease</keyword>